<accession>A0A9P6FX26</accession>
<keyword evidence="3" id="KW-1185">Reference proteome</keyword>
<dbReference type="Proteomes" id="UP000780801">
    <property type="component" value="Unassembled WGS sequence"/>
</dbReference>
<proteinExistence type="predicted"/>
<feature type="compositionally biased region" description="Basic and acidic residues" evidence="1">
    <location>
        <begin position="19"/>
        <end position="36"/>
    </location>
</feature>
<feature type="compositionally biased region" description="Low complexity" evidence="1">
    <location>
        <begin position="79"/>
        <end position="95"/>
    </location>
</feature>
<reference evidence="2" key="1">
    <citation type="journal article" date="2020" name="Fungal Divers.">
        <title>Resolving the Mortierellaceae phylogeny through synthesis of multi-gene phylogenetics and phylogenomics.</title>
        <authorList>
            <person name="Vandepol N."/>
            <person name="Liber J."/>
            <person name="Desiro A."/>
            <person name="Na H."/>
            <person name="Kennedy M."/>
            <person name="Barry K."/>
            <person name="Grigoriev I.V."/>
            <person name="Miller A.N."/>
            <person name="O'Donnell K."/>
            <person name="Stajich J.E."/>
            <person name="Bonito G."/>
        </authorList>
    </citation>
    <scope>NUCLEOTIDE SEQUENCE</scope>
    <source>
        <strain evidence="2">KOD1015</strain>
    </source>
</reference>
<protein>
    <submittedName>
        <fullName evidence="2">Uncharacterized protein</fullName>
    </submittedName>
</protein>
<dbReference type="EMBL" id="JAABOA010000693">
    <property type="protein sequence ID" value="KAF9583455.1"/>
    <property type="molecule type" value="Genomic_DNA"/>
</dbReference>
<evidence type="ECO:0000313" key="2">
    <source>
        <dbReference type="EMBL" id="KAF9583455.1"/>
    </source>
</evidence>
<sequence>MTVPSDTGKEYEGGNSHDNGQKYKDHGSEEKGSNDREEGEDEEDEESGDDGKGDKSKNGNRHDNSGSLGPHDTDEEAVTTPIDPITTTATAMAMAGSESEIVERPQSTAMPSSITLRNDEAMEGPMMIMKVHVAIEESRSAMIRTLARSMKDMGLCMKWILRADRDKSLGKGKSLEEQEEGRSIFIRTGIRLKRQRRQTTHIINITHIHIIMDTALVWCLEPTHTIIQANSRGNICDK</sequence>
<feature type="compositionally biased region" description="Acidic residues" evidence="1">
    <location>
        <begin position="37"/>
        <end position="48"/>
    </location>
</feature>
<organism evidence="2 3">
    <name type="scientific">Lunasporangiospora selenospora</name>
    <dbReference type="NCBI Taxonomy" id="979761"/>
    <lineage>
        <taxon>Eukaryota</taxon>
        <taxon>Fungi</taxon>
        <taxon>Fungi incertae sedis</taxon>
        <taxon>Mucoromycota</taxon>
        <taxon>Mortierellomycotina</taxon>
        <taxon>Mortierellomycetes</taxon>
        <taxon>Mortierellales</taxon>
        <taxon>Mortierellaceae</taxon>
        <taxon>Lunasporangiospora</taxon>
    </lineage>
</organism>
<name>A0A9P6FX26_9FUNG</name>
<comment type="caution">
    <text evidence="2">The sequence shown here is derived from an EMBL/GenBank/DDBJ whole genome shotgun (WGS) entry which is preliminary data.</text>
</comment>
<dbReference type="AlphaFoldDB" id="A0A9P6FX26"/>
<evidence type="ECO:0000313" key="3">
    <source>
        <dbReference type="Proteomes" id="UP000780801"/>
    </source>
</evidence>
<feature type="region of interest" description="Disordered" evidence="1">
    <location>
        <begin position="1"/>
        <end position="113"/>
    </location>
</feature>
<feature type="compositionally biased region" description="Basic and acidic residues" evidence="1">
    <location>
        <begin position="49"/>
        <end position="64"/>
    </location>
</feature>
<evidence type="ECO:0000256" key="1">
    <source>
        <dbReference type="SAM" id="MobiDB-lite"/>
    </source>
</evidence>
<gene>
    <name evidence="2" type="ORF">BGW38_009427</name>
</gene>